<dbReference type="KEGG" id="jag:GJA_619"/>
<dbReference type="EMBL" id="HG322949">
    <property type="protein sequence ID" value="CDG81278.1"/>
    <property type="molecule type" value="Genomic_DNA"/>
</dbReference>
<organism evidence="2 3">
    <name type="scientific">Janthinobacterium agaricidamnosum NBRC 102515 = DSM 9628</name>
    <dbReference type="NCBI Taxonomy" id="1349767"/>
    <lineage>
        <taxon>Bacteria</taxon>
        <taxon>Pseudomonadati</taxon>
        <taxon>Pseudomonadota</taxon>
        <taxon>Betaproteobacteria</taxon>
        <taxon>Burkholderiales</taxon>
        <taxon>Oxalobacteraceae</taxon>
        <taxon>Janthinobacterium</taxon>
    </lineage>
</organism>
<dbReference type="eggNOG" id="ENOG5032CUQ">
    <property type="taxonomic scope" value="Bacteria"/>
</dbReference>
<evidence type="ECO:0000313" key="2">
    <source>
        <dbReference type="EMBL" id="CDG81278.1"/>
    </source>
</evidence>
<reference evidence="2 3" key="1">
    <citation type="journal article" date="2015" name="Genome Announc.">
        <title>Genome Sequence of Mushroom Soft-Rot Pathogen Janthinobacterium agaricidamnosum.</title>
        <authorList>
            <person name="Graupner K."/>
            <person name="Lackner G."/>
            <person name="Hertweck C."/>
        </authorList>
    </citation>
    <scope>NUCLEOTIDE SEQUENCE [LARGE SCALE GENOMIC DNA]</scope>
    <source>
        <strain evidence="3">NBRC 102515 / DSM 9628</strain>
    </source>
</reference>
<dbReference type="PATRIC" id="fig|1349767.4.peg.2332"/>
<feature type="region of interest" description="Disordered" evidence="1">
    <location>
        <begin position="1"/>
        <end position="22"/>
    </location>
</feature>
<name>W0V1R4_9BURK</name>
<sequence>MPKNKRPVPRKSSNTPEDKDEAFTQSLCDLALDLVEQEDSDTKSEELRQKEIDFQRLIRKNLNQKKDEVLYDAIERAKYEDVEAYQFLRSNIEEAASTVVVRRVGAPAMEINAFVVPLFVHSTGGLKEEQGFQDQQAFEALVQSFQQAELESAKAKVVLINHAYDLAEIDNITYSHLNEMVRDAWASMTDKRISATPGLERSITGWSGAAFGAQDNAVELRFLLGFALKRADDPFYQVPSDEAAADAYFAARMARYQQWTGDVAELVKRCLAPAGTALQLNFLYQDLFHGGKEQGMAEYFMLQMMAEINQALETGKLEAGQVSAIVGPADINGNMLLRVNLYAADGALLASSEKPLDLAADLQVEVDDICDALATIGVSDLSVTLKFDGQGKPVEIQPYSLQ</sequence>
<accession>W0V1R4</accession>
<keyword evidence="3" id="KW-1185">Reference proteome</keyword>
<dbReference type="Proteomes" id="UP000027604">
    <property type="component" value="Chromosome I"/>
</dbReference>
<evidence type="ECO:0000313" key="3">
    <source>
        <dbReference type="Proteomes" id="UP000027604"/>
    </source>
</evidence>
<dbReference type="OrthoDB" id="8742807at2"/>
<gene>
    <name evidence="2" type="ORF">GJA_619</name>
</gene>
<dbReference type="AlphaFoldDB" id="W0V1R4"/>
<evidence type="ECO:0008006" key="4">
    <source>
        <dbReference type="Google" id="ProtNLM"/>
    </source>
</evidence>
<dbReference type="HOGENOM" id="CLU_677404_0_0_4"/>
<dbReference type="RefSeq" id="WP_038488605.1">
    <property type="nucleotide sequence ID" value="NZ_BCTH01000049.1"/>
</dbReference>
<proteinExistence type="predicted"/>
<protein>
    <recommendedName>
        <fullName evidence="4">DUF2863 family protein</fullName>
    </recommendedName>
</protein>
<evidence type="ECO:0000256" key="1">
    <source>
        <dbReference type="SAM" id="MobiDB-lite"/>
    </source>
</evidence>